<keyword evidence="2" id="KW-1133">Transmembrane helix</keyword>
<feature type="region of interest" description="Disordered" evidence="1">
    <location>
        <begin position="572"/>
        <end position="603"/>
    </location>
</feature>
<evidence type="ECO:0000313" key="5">
    <source>
        <dbReference type="Proteomes" id="UP000486351"/>
    </source>
</evidence>
<keyword evidence="2" id="KW-0812">Transmembrane</keyword>
<dbReference type="PANTHER" id="PTHR44329">
    <property type="entry name" value="SERINE/THREONINE-PROTEIN KINASE TNNI3K-RELATED"/>
    <property type="match status" value="1"/>
</dbReference>
<dbReference type="Gene3D" id="1.10.510.10">
    <property type="entry name" value="Transferase(Phosphotransferase) domain 1"/>
    <property type="match status" value="1"/>
</dbReference>
<dbReference type="AlphaFoldDB" id="A0A6G0RFA5"/>
<reference evidence="4 5" key="1">
    <citation type="submission" date="2018-09" db="EMBL/GenBank/DDBJ databases">
        <title>Genomic investigation of the strawberry pathogen Phytophthora fragariae indicates pathogenicity is determined by transcriptional variation in three key races.</title>
        <authorList>
            <person name="Adams T.M."/>
            <person name="Armitage A.D."/>
            <person name="Sobczyk M.K."/>
            <person name="Bates H.J."/>
            <person name="Dunwell J.M."/>
            <person name="Nellist C.F."/>
            <person name="Harrison R.J."/>
        </authorList>
    </citation>
    <scope>NUCLEOTIDE SEQUENCE [LARGE SCALE GENOMIC DNA]</scope>
    <source>
        <strain evidence="4 5">NOV-77</strain>
    </source>
</reference>
<feature type="transmembrane region" description="Helical" evidence="2">
    <location>
        <begin position="272"/>
        <end position="291"/>
    </location>
</feature>
<accession>A0A6G0RFA5</accession>
<dbReference type="InterPro" id="IPR000719">
    <property type="entry name" value="Prot_kinase_dom"/>
</dbReference>
<name>A0A6G0RFA5_9STRA</name>
<dbReference type="InterPro" id="IPR001245">
    <property type="entry name" value="Ser-Thr/Tyr_kinase_cat_dom"/>
</dbReference>
<dbReference type="SUPFAM" id="SSF56112">
    <property type="entry name" value="Protein kinase-like (PK-like)"/>
    <property type="match status" value="1"/>
</dbReference>
<dbReference type="Pfam" id="PF07714">
    <property type="entry name" value="PK_Tyr_Ser-Thr"/>
    <property type="match status" value="1"/>
</dbReference>
<dbReference type="PROSITE" id="PS50011">
    <property type="entry name" value="PROTEIN_KINASE_DOM"/>
    <property type="match status" value="1"/>
</dbReference>
<dbReference type="CDD" id="cd13999">
    <property type="entry name" value="STKc_MAP3K-like"/>
    <property type="match status" value="1"/>
</dbReference>
<dbReference type="Proteomes" id="UP000486351">
    <property type="component" value="Unassembled WGS sequence"/>
</dbReference>
<feature type="region of interest" description="Disordered" evidence="1">
    <location>
        <begin position="1"/>
        <end position="21"/>
    </location>
</feature>
<organism evidence="4 5">
    <name type="scientific">Phytophthora fragariae</name>
    <dbReference type="NCBI Taxonomy" id="53985"/>
    <lineage>
        <taxon>Eukaryota</taxon>
        <taxon>Sar</taxon>
        <taxon>Stramenopiles</taxon>
        <taxon>Oomycota</taxon>
        <taxon>Peronosporomycetes</taxon>
        <taxon>Peronosporales</taxon>
        <taxon>Peronosporaceae</taxon>
        <taxon>Phytophthora</taxon>
    </lineage>
</organism>
<sequence>MTGDHTITLRSLETDSSPPSNDSFVFDGTHSDIARQLFIRHQANDTRDRIPLTFVPSALKTRLSTLNIDFDDLPGLVQRAVLWDTGFAIAPGNVPVQIWPVGGHTMANITVKMHEVDGVDCDFTNCSQPNNVTAYYTRSCTGYQMGNTSHCVADVFEDKGARGYLGNMWARGGDPDVVPEIVMRDHTWTEDIAEFGGNTTFSVYVVHTIPSLKEAPWSKCPKNGRYGTVSIPCVRRDHFTDAFMAANTTTPTGSAWVTTWLKDEFGRDESSGFVVIILVILTVVALVGAGWSSISSPTYDSPGSSKTLKILLGSVHLQGKRIPYESLEFDRVLSKGASGEVWLCEYIGQKVAVKKLLQAKTQKAEEVQTFAEEIELSASLVHPNIIEFLGVVWNTLSNLAMVLEFLPTGNLQKDLENDGHNLSWARHKIYMAIGVAQALKYLHACSLPLIHRDIKSTNILLTESLEPKVIDFGISRELVDRTMTGGVGTPYWTAPEILEGERYTEQSDIYSFGVLLSELDTGKIPYHDALTEDGTKMKPFKVLHEVMSGSLRPSFSDECPPRIHRISSACLSPDPQSRPTAQELVQELEGKDADSEEYEGGFI</sequence>
<evidence type="ECO:0000256" key="1">
    <source>
        <dbReference type="SAM" id="MobiDB-lite"/>
    </source>
</evidence>
<proteinExistence type="predicted"/>
<dbReference type="GO" id="GO:0004674">
    <property type="term" value="F:protein serine/threonine kinase activity"/>
    <property type="evidence" value="ECO:0007669"/>
    <property type="project" value="TreeGrafter"/>
</dbReference>
<dbReference type="GO" id="GO:0005524">
    <property type="term" value="F:ATP binding"/>
    <property type="evidence" value="ECO:0007669"/>
    <property type="project" value="InterPro"/>
</dbReference>
<feature type="compositionally biased region" description="Polar residues" evidence="1">
    <location>
        <begin position="8"/>
        <end position="21"/>
    </location>
</feature>
<dbReference type="EMBL" id="QXFY01000958">
    <property type="protein sequence ID" value="KAE9332247.1"/>
    <property type="molecule type" value="Genomic_DNA"/>
</dbReference>
<dbReference type="PANTHER" id="PTHR44329:SF214">
    <property type="entry name" value="PROTEIN KINASE DOMAIN-CONTAINING PROTEIN"/>
    <property type="match status" value="1"/>
</dbReference>
<evidence type="ECO:0000256" key="2">
    <source>
        <dbReference type="SAM" id="Phobius"/>
    </source>
</evidence>
<comment type="caution">
    <text evidence="4">The sequence shown here is derived from an EMBL/GenBank/DDBJ whole genome shotgun (WGS) entry which is preliminary data.</text>
</comment>
<feature type="compositionally biased region" description="Acidic residues" evidence="1">
    <location>
        <begin position="594"/>
        <end position="603"/>
    </location>
</feature>
<gene>
    <name evidence="4" type="ORF">PF008_g15046</name>
</gene>
<dbReference type="InterPro" id="IPR051681">
    <property type="entry name" value="Ser/Thr_Kinases-Pseudokinases"/>
</dbReference>
<protein>
    <recommendedName>
        <fullName evidence="3">Protein kinase domain-containing protein</fullName>
    </recommendedName>
</protein>
<dbReference type="SMART" id="SM00220">
    <property type="entry name" value="S_TKc"/>
    <property type="match status" value="1"/>
</dbReference>
<dbReference type="InterPro" id="IPR008271">
    <property type="entry name" value="Ser/Thr_kinase_AS"/>
</dbReference>
<keyword evidence="2" id="KW-0472">Membrane</keyword>
<evidence type="ECO:0000313" key="4">
    <source>
        <dbReference type="EMBL" id="KAE9332247.1"/>
    </source>
</evidence>
<dbReference type="Gene3D" id="3.30.200.20">
    <property type="entry name" value="Phosphorylase Kinase, domain 1"/>
    <property type="match status" value="1"/>
</dbReference>
<evidence type="ECO:0000259" key="3">
    <source>
        <dbReference type="PROSITE" id="PS50011"/>
    </source>
</evidence>
<dbReference type="InterPro" id="IPR011009">
    <property type="entry name" value="Kinase-like_dom_sf"/>
</dbReference>
<dbReference type="PROSITE" id="PS00108">
    <property type="entry name" value="PROTEIN_KINASE_ST"/>
    <property type="match status" value="1"/>
</dbReference>
<feature type="domain" description="Protein kinase" evidence="3">
    <location>
        <begin position="327"/>
        <end position="599"/>
    </location>
</feature>